<dbReference type="EMBL" id="JAAGRR010000228">
    <property type="protein sequence ID" value="NDY43604.1"/>
    <property type="molecule type" value="Genomic_DNA"/>
</dbReference>
<dbReference type="GO" id="GO:0005524">
    <property type="term" value="F:ATP binding"/>
    <property type="evidence" value="ECO:0007669"/>
    <property type="project" value="UniProtKB-KW"/>
</dbReference>
<dbReference type="AlphaFoldDB" id="A0A6N9TV46"/>
<comment type="caution">
    <text evidence="3">The sequence shown here is derived from an EMBL/GenBank/DDBJ whole genome shotgun (WGS) entry which is preliminary data.</text>
</comment>
<feature type="non-terminal residue" evidence="3">
    <location>
        <position position="235"/>
    </location>
</feature>
<evidence type="ECO:0000313" key="4">
    <source>
        <dbReference type="Proteomes" id="UP000469346"/>
    </source>
</evidence>
<name>A0A6N9TV46_DISTH</name>
<accession>A0A6N9TV46</accession>
<protein>
    <submittedName>
        <fullName evidence="3">ATP-binding protein</fullName>
    </submittedName>
</protein>
<dbReference type="InterPro" id="IPR043129">
    <property type="entry name" value="ATPase_NBD"/>
</dbReference>
<proteinExistence type="predicted"/>
<dbReference type="Pfam" id="PF17650">
    <property type="entry name" value="RACo_linker"/>
    <property type="match status" value="1"/>
</dbReference>
<organism evidence="3 4">
    <name type="scientific">Dissulfurirhabdus thermomarina</name>
    <dbReference type="NCBI Taxonomy" id="1765737"/>
    <lineage>
        <taxon>Bacteria</taxon>
        <taxon>Deltaproteobacteria</taxon>
        <taxon>Dissulfurirhabdaceae</taxon>
        <taxon>Dissulfurirhabdus</taxon>
    </lineage>
</organism>
<evidence type="ECO:0000313" key="3">
    <source>
        <dbReference type="EMBL" id="NDY43604.1"/>
    </source>
</evidence>
<dbReference type="InterPro" id="IPR042259">
    <property type="entry name" value="Raco-like_middle_sf"/>
</dbReference>
<dbReference type="Gene3D" id="3.30.420.480">
    <property type="entry name" value="Domain of unknown function (DUF4445)"/>
    <property type="match status" value="1"/>
</dbReference>
<dbReference type="InterPro" id="IPR052911">
    <property type="entry name" value="Corrinoid_activation_enz"/>
</dbReference>
<dbReference type="Pfam" id="PF17651">
    <property type="entry name" value="Raco_middle"/>
    <property type="match status" value="1"/>
</dbReference>
<dbReference type="InterPro" id="IPR040506">
    <property type="entry name" value="RACo_linker"/>
</dbReference>
<dbReference type="PANTHER" id="PTHR42895:SF2">
    <property type="entry name" value="IRON-SULFUR CLUSTER PROTEIN"/>
    <property type="match status" value="1"/>
</dbReference>
<keyword evidence="4" id="KW-1185">Reference proteome</keyword>
<keyword evidence="3" id="KW-0067">ATP-binding</keyword>
<gene>
    <name evidence="3" type="ORF">G3N55_12240</name>
</gene>
<sequence>MDDTAFDPVARVMELALPTPSLSDNRSHEARLREALARELGARPALPLAACRELAAVLPRHGYRVQVAVVDGPCGWEVAWAAPPGAEARALGLAVDLGSTTVVFYLVDLRDGEVLGVASHPNPQAAHGEDILSRIHFAGRGDGLRVLQREVVSLFNEAMRSLAAEAGGEPADILYTAVAGNTTMCHFLLGLDPGHICREPYLPAAGGFDLVRPGELGLEAHPGGWVYCFPNTGSY</sequence>
<dbReference type="Proteomes" id="UP000469346">
    <property type="component" value="Unassembled WGS sequence"/>
</dbReference>
<feature type="domain" description="RACo-like middle region" evidence="2">
    <location>
        <begin position="91"/>
        <end position="235"/>
    </location>
</feature>
<dbReference type="Gene3D" id="3.10.20.880">
    <property type="match status" value="1"/>
</dbReference>
<dbReference type="InterPro" id="IPR041414">
    <property type="entry name" value="Raco-like_middle"/>
</dbReference>
<reference evidence="3 4" key="1">
    <citation type="submission" date="2020-02" db="EMBL/GenBank/DDBJ databases">
        <title>Comparative genomics of sulfur disproportionating microorganisms.</title>
        <authorList>
            <person name="Ward L.M."/>
            <person name="Bertran E."/>
            <person name="Johnston D.T."/>
        </authorList>
    </citation>
    <scope>NUCLEOTIDE SEQUENCE [LARGE SCALE GENOMIC DNA]</scope>
    <source>
        <strain evidence="3 4">DSM 100025</strain>
    </source>
</reference>
<dbReference type="SUPFAM" id="SSF53067">
    <property type="entry name" value="Actin-like ATPase domain"/>
    <property type="match status" value="1"/>
</dbReference>
<keyword evidence="3" id="KW-0547">Nucleotide-binding</keyword>
<evidence type="ECO:0000259" key="2">
    <source>
        <dbReference type="Pfam" id="PF17651"/>
    </source>
</evidence>
<evidence type="ECO:0000259" key="1">
    <source>
        <dbReference type="Pfam" id="PF17650"/>
    </source>
</evidence>
<dbReference type="PANTHER" id="PTHR42895">
    <property type="entry name" value="IRON-SULFUR CLUSTER-BINDING PROTEIN-RELATED"/>
    <property type="match status" value="1"/>
</dbReference>
<feature type="domain" description="RACo linker region" evidence="1">
    <location>
        <begin position="3"/>
        <end position="71"/>
    </location>
</feature>